<gene>
    <name evidence="4" type="ORF">GALMADRAFT_234526</name>
</gene>
<dbReference type="HOGENOM" id="CLU_001645_9_13_1"/>
<comment type="similarity">
    <text evidence="1">Belongs to the protein-tyrosine phosphatase family. Non-receptor class subfamily.</text>
</comment>
<feature type="domain" description="Tyrosine-protein phosphatase" evidence="2">
    <location>
        <begin position="81"/>
        <end position="424"/>
    </location>
</feature>
<dbReference type="InterPro" id="IPR003595">
    <property type="entry name" value="Tyr_Pase_cat"/>
</dbReference>
<dbReference type="STRING" id="685588.A0A067TQV1"/>
<dbReference type="PROSITE" id="PS50056">
    <property type="entry name" value="TYR_PHOSPHATASE_2"/>
    <property type="match status" value="1"/>
</dbReference>
<dbReference type="OrthoDB" id="10253954at2759"/>
<dbReference type="InterPro" id="IPR000242">
    <property type="entry name" value="PTP_cat"/>
</dbReference>
<evidence type="ECO:0000313" key="5">
    <source>
        <dbReference type="Proteomes" id="UP000027222"/>
    </source>
</evidence>
<evidence type="ECO:0000313" key="4">
    <source>
        <dbReference type="EMBL" id="KDR85580.1"/>
    </source>
</evidence>
<dbReference type="Proteomes" id="UP000027222">
    <property type="component" value="Unassembled WGS sequence"/>
</dbReference>
<dbReference type="CDD" id="cd00047">
    <property type="entry name" value="PTPc"/>
    <property type="match status" value="1"/>
</dbReference>
<dbReference type="PRINTS" id="PR00700">
    <property type="entry name" value="PRTYPHPHTASE"/>
</dbReference>
<sequence length="429" mass="47750">MSTTQIPAWLQAIKAEKRMKQILRVLSERESKRYTARNASLQHALEKSVPSPAKSITSFLPKKNVHPHHMEHYSVAVGTHQDHQNMNRYMDIIPYDRTRVVVRGGEANTGSSAHAEGVWHGRYLNANWVLERYGHKWWMAAQAPLKYTAHAFLSVMLQPVVRPPHMSTPPSGAVSPPNTSRVRTVVQLTQNVEGGRKKADPYFPGEVGRSIIVSPEEGCHTPALKVTLMETQSIEDANCIQSIVAITPLHLTSENREMPHSDEDNYGEATDSQTIIFNHLLYFSWPDHGVPEPDDRDSLIAFIRLVDRINRDTSRCSVHSNATPDHPCSEIDPDPPIMVGCSAGVGRTGSFIALSSLLRYYGFLPPAAQPTIAPDLHKSPLGPVPSDLYDDLVLQEIDSLREQRPGMVQRSEQALLVYEVLADAFAAKS</sequence>
<dbReference type="SUPFAM" id="SSF52799">
    <property type="entry name" value="(Phosphotyrosine protein) phosphatases II"/>
    <property type="match status" value="1"/>
</dbReference>
<dbReference type="InterPro" id="IPR029021">
    <property type="entry name" value="Prot-tyrosine_phosphatase-like"/>
</dbReference>
<evidence type="ECO:0008006" key="6">
    <source>
        <dbReference type="Google" id="ProtNLM"/>
    </source>
</evidence>
<dbReference type="InterPro" id="IPR000387">
    <property type="entry name" value="Tyr_Pase_dom"/>
</dbReference>
<proteinExistence type="inferred from homology"/>
<dbReference type="SMART" id="SM00404">
    <property type="entry name" value="PTPc_motif"/>
    <property type="match status" value="1"/>
</dbReference>
<dbReference type="PANTHER" id="PTHR19134">
    <property type="entry name" value="RECEPTOR-TYPE TYROSINE-PROTEIN PHOSPHATASE"/>
    <property type="match status" value="1"/>
</dbReference>
<dbReference type="AlphaFoldDB" id="A0A067TQV1"/>
<dbReference type="Gene3D" id="3.90.190.10">
    <property type="entry name" value="Protein tyrosine phosphatase superfamily"/>
    <property type="match status" value="1"/>
</dbReference>
<dbReference type="PANTHER" id="PTHR19134:SF449">
    <property type="entry name" value="TYROSINE-PROTEIN PHOSPHATASE 1"/>
    <property type="match status" value="1"/>
</dbReference>
<evidence type="ECO:0000259" key="2">
    <source>
        <dbReference type="PROSITE" id="PS50055"/>
    </source>
</evidence>
<dbReference type="Pfam" id="PF00102">
    <property type="entry name" value="Y_phosphatase"/>
    <property type="match status" value="2"/>
</dbReference>
<accession>A0A067TQV1</accession>
<name>A0A067TQV1_GALM3</name>
<protein>
    <recommendedName>
        <fullName evidence="6">Tyrosine specific protein phosphatases domain-containing protein</fullName>
    </recommendedName>
</protein>
<evidence type="ECO:0000256" key="1">
    <source>
        <dbReference type="ARBA" id="ARBA00009649"/>
    </source>
</evidence>
<dbReference type="PROSITE" id="PS50055">
    <property type="entry name" value="TYR_PHOSPHATASE_PTP"/>
    <property type="match status" value="1"/>
</dbReference>
<dbReference type="SMART" id="SM00194">
    <property type="entry name" value="PTPc"/>
    <property type="match status" value="1"/>
</dbReference>
<dbReference type="InterPro" id="IPR050348">
    <property type="entry name" value="Protein-Tyr_Phosphatase"/>
</dbReference>
<feature type="domain" description="Tyrosine specific protein phosphatases" evidence="3">
    <location>
        <begin position="300"/>
        <end position="415"/>
    </location>
</feature>
<dbReference type="EMBL" id="KL142367">
    <property type="protein sequence ID" value="KDR85580.1"/>
    <property type="molecule type" value="Genomic_DNA"/>
</dbReference>
<keyword evidence="5" id="KW-1185">Reference proteome</keyword>
<reference evidence="5" key="1">
    <citation type="journal article" date="2014" name="Proc. Natl. Acad. Sci. U.S.A.">
        <title>Extensive sampling of basidiomycete genomes demonstrates inadequacy of the white-rot/brown-rot paradigm for wood decay fungi.</title>
        <authorList>
            <person name="Riley R."/>
            <person name="Salamov A.A."/>
            <person name="Brown D.W."/>
            <person name="Nagy L.G."/>
            <person name="Floudas D."/>
            <person name="Held B.W."/>
            <person name="Levasseur A."/>
            <person name="Lombard V."/>
            <person name="Morin E."/>
            <person name="Otillar R."/>
            <person name="Lindquist E.A."/>
            <person name="Sun H."/>
            <person name="LaButti K.M."/>
            <person name="Schmutz J."/>
            <person name="Jabbour D."/>
            <person name="Luo H."/>
            <person name="Baker S.E."/>
            <person name="Pisabarro A.G."/>
            <person name="Walton J.D."/>
            <person name="Blanchette R.A."/>
            <person name="Henrissat B."/>
            <person name="Martin F."/>
            <person name="Cullen D."/>
            <person name="Hibbett D.S."/>
            <person name="Grigoriev I.V."/>
        </authorList>
    </citation>
    <scope>NUCLEOTIDE SEQUENCE [LARGE SCALE GENOMIC DNA]</scope>
    <source>
        <strain evidence="5">CBS 339.88</strain>
    </source>
</reference>
<organism evidence="4 5">
    <name type="scientific">Galerina marginata (strain CBS 339.88)</name>
    <dbReference type="NCBI Taxonomy" id="685588"/>
    <lineage>
        <taxon>Eukaryota</taxon>
        <taxon>Fungi</taxon>
        <taxon>Dikarya</taxon>
        <taxon>Basidiomycota</taxon>
        <taxon>Agaricomycotina</taxon>
        <taxon>Agaricomycetes</taxon>
        <taxon>Agaricomycetidae</taxon>
        <taxon>Agaricales</taxon>
        <taxon>Agaricineae</taxon>
        <taxon>Strophariaceae</taxon>
        <taxon>Galerina</taxon>
    </lineage>
</organism>
<dbReference type="GO" id="GO:0004725">
    <property type="term" value="F:protein tyrosine phosphatase activity"/>
    <property type="evidence" value="ECO:0007669"/>
    <property type="project" value="InterPro"/>
</dbReference>
<evidence type="ECO:0000259" key="3">
    <source>
        <dbReference type="PROSITE" id="PS50056"/>
    </source>
</evidence>